<organism evidence="1 2">
    <name type="scientific">Vespula maculifrons</name>
    <name type="common">Eastern yellow jacket</name>
    <name type="synonym">Wasp</name>
    <dbReference type="NCBI Taxonomy" id="7453"/>
    <lineage>
        <taxon>Eukaryota</taxon>
        <taxon>Metazoa</taxon>
        <taxon>Ecdysozoa</taxon>
        <taxon>Arthropoda</taxon>
        <taxon>Hexapoda</taxon>
        <taxon>Insecta</taxon>
        <taxon>Pterygota</taxon>
        <taxon>Neoptera</taxon>
        <taxon>Endopterygota</taxon>
        <taxon>Hymenoptera</taxon>
        <taxon>Apocrita</taxon>
        <taxon>Aculeata</taxon>
        <taxon>Vespoidea</taxon>
        <taxon>Vespidae</taxon>
        <taxon>Vespinae</taxon>
        <taxon>Vespula</taxon>
    </lineage>
</organism>
<gene>
    <name evidence="1" type="ORF">V1477_002369</name>
</gene>
<keyword evidence="2" id="KW-1185">Reference proteome</keyword>
<proteinExistence type="predicted"/>
<evidence type="ECO:0000313" key="2">
    <source>
        <dbReference type="Proteomes" id="UP001607303"/>
    </source>
</evidence>
<accession>A0ABD2CXQ5</accession>
<comment type="caution">
    <text evidence="1">The sequence shown here is derived from an EMBL/GenBank/DDBJ whole genome shotgun (WGS) entry which is preliminary data.</text>
</comment>
<dbReference type="Proteomes" id="UP001607303">
    <property type="component" value="Unassembled WGS sequence"/>
</dbReference>
<name>A0ABD2CXQ5_VESMC</name>
<reference evidence="1 2" key="1">
    <citation type="journal article" date="2024" name="Ann. Entomol. Soc. Am.">
        <title>Genomic analyses of the southern and eastern yellowjacket wasps (Hymenoptera: Vespidae) reveal evolutionary signatures of social life.</title>
        <authorList>
            <person name="Catto M.A."/>
            <person name="Caine P.B."/>
            <person name="Orr S.E."/>
            <person name="Hunt B.G."/>
            <person name="Goodisman M.A.D."/>
        </authorList>
    </citation>
    <scope>NUCLEOTIDE SEQUENCE [LARGE SCALE GENOMIC DNA]</scope>
    <source>
        <strain evidence="1">232</strain>
        <tissue evidence="1">Head and thorax</tissue>
    </source>
</reference>
<dbReference type="AlphaFoldDB" id="A0ABD2CXQ5"/>
<protein>
    <submittedName>
        <fullName evidence="1">Uncharacterized protein</fullName>
    </submittedName>
</protein>
<sequence length="110" mass="12834">MTSLMQSFPRATADLVITEHLESCELSRTYFEQASPEKKIGEERSRYIMGIDHRETWCGGSLVHLTQLRLESKRHRLSRIFNGLEHSSNTSKEDFVKSYEIPQDSFKQLK</sequence>
<evidence type="ECO:0000313" key="1">
    <source>
        <dbReference type="EMBL" id="KAL2749429.1"/>
    </source>
</evidence>
<dbReference type="EMBL" id="JAYRBN010000027">
    <property type="protein sequence ID" value="KAL2749429.1"/>
    <property type="molecule type" value="Genomic_DNA"/>
</dbReference>